<accession>A0A6A7AUB9</accession>
<protein>
    <submittedName>
        <fullName evidence="2">Uncharacterized protein</fullName>
    </submittedName>
</protein>
<name>A0A6A7AUB9_9PLEO</name>
<gene>
    <name evidence="2" type="ORF">T440DRAFT_225115</name>
</gene>
<feature type="compositionally biased region" description="Low complexity" evidence="1">
    <location>
        <begin position="138"/>
        <end position="152"/>
    </location>
</feature>
<keyword evidence="3" id="KW-1185">Reference proteome</keyword>
<evidence type="ECO:0000256" key="1">
    <source>
        <dbReference type="SAM" id="MobiDB-lite"/>
    </source>
</evidence>
<dbReference type="EMBL" id="MU006333">
    <property type="protein sequence ID" value="KAF2846662.1"/>
    <property type="molecule type" value="Genomic_DNA"/>
</dbReference>
<organism evidence="2 3">
    <name type="scientific">Plenodomus tracheiphilus IPT5</name>
    <dbReference type="NCBI Taxonomy" id="1408161"/>
    <lineage>
        <taxon>Eukaryota</taxon>
        <taxon>Fungi</taxon>
        <taxon>Dikarya</taxon>
        <taxon>Ascomycota</taxon>
        <taxon>Pezizomycotina</taxon>
        <taxon>Dothideomycetes</taxon>
        <taxon>Pleosporomycetidae</taxon>
        <taxon>Pleosporales</taxon>
        <taxon>Pleosporineae</taxon>
        <taxon>Leptosphaeriaceae</taxon>
        <taxon>Plenodomus</taxon>
    </lineage>
</organism>
<sequence>MTIRCMAFTRGSATKARRGSANAGPRAGKASMCCFARIRRPGWQPSQDQGALALRDNGGRRKASESHPARIPFTREGCHLGAVSGGPARLAVCAERDLISKTRGNCWPVARHGVGRWRRGVGGDSRVECPRQVRTYHSRPAANAAPRSPSTRGSAPPRNGQPGETGALHPTLPSLRRAHTHTHTHTCPKKKPLRRGGGQPRTHGLPPPSHGPTPSPPTQGGRTTGNASSLPSASSSASPGSRALCQGLGWRCPRRLAGHAQDAQKFPLSTHWRSGTHQFPHPCAWPDAKRGLCLKTINNGKMSMEGPHCHGRAAFVPPACCSWRAEHCEMGG</sequence>
<feature type="compositionally biased region" description="Pro residues" evidence="1">
    <location>
        <begin position="205"/>
        <end position="217"/>
    </location>
</feature>
<dbReference type="Proteomes" id="UP000799423">
    <property type="component" value="Unassembled WGS sequence"/>
</dbReference>
<reference evidence="2" key="1">
    <citation type="submission" date="2020-01" db="EMBL/GenBank/DDBJ databases">
        <authorList>
            <consortium name="DOE Joint Genome Institute"/>
            <person name="Haridas S."/>
            <person name="Albert R."/>
            <person name="Binder M."/>
            <person name="Bloem J."/>
            <person name="Labutti K."/>
            <person name="Salamov A."/>
            <person name="Andreopoulos B."/>
            <person name="Baker S.E."/>
            <person name="Barry K."/>
            <person name="Bills G."/>
            <person name="Bluhm B.H."/>
            <person name="Cannon C."/>
            <person name="Castanera R."/>
            <person name="Culley D.E."/>
            <person name="Daum C."/>
            <person name="Ezra D."/>
            <person name="Gonzalez J.B."/>
            <person name="Henrissat B."/>
            <person name="Kuo A."/>
            <person name="Liang C."/>
            <person name="Lipzen A."/>
            <person name="Lutzoni F."/>
            <person name="Magnuson J."/>
            <person name="Mondo S."/>
            <person name="Nolan M."/>
            <person name="Ohm R."/>
            <person name="Pangilinan J."/>
            <person name="Park H.-J."/>
            <person name="Ramirez L."/>
            <person name="Alfaro M."/>
            <person name="Sun H."/>
            <person name="Tritt A."/>
            <person name="Yoshinaga Y."/>
            <person name="Zwiers L.-H."/>
            <person name="Turgeon B.G."/>
            <person name="Goodwin S.B."/>
            <person name="Spatafora J.W."/>
            <person name="Crous P.W."/>
            <person name="Grigoriev I.V."/>
        </authorList>
    </citation>
    <scope>NUCLEOTIDE SEQUENCE</scope>
    <source>
        <strain evidence="2">IPT5</strain>
    </source>
</reference>
<dbReference type="AlphaFoldDB" id="A0A6A7AUB9"/>
<feature type="region of interest" description="Disordered" evidence="1">
    <location>
        <begin position="116"/>
        <end position="240"/>
    </location>
</feature>
<evidence type="ECO:0000313" key="3">
    <source>
        <dbReference type="Proteomes" id="UP000799423"/>
    </source>
</evidence>
<feature type="compositionally biased region" description="Basic residues" evidence="1">
    <location>
        <begin position="176"/>
        <end position="194"/>
    </location>
</feature>
<feature type="compositionally biased region" description="Low complexity" evidence="1">
    <location>
        <begin position="218"/>
        <end position="240"/>
    </location>
</feature>
<evidence type="ECO:0000313" key="2">
    <source>
        <dbReference type="EMBL" id="KAF2846662.1"/>
    </source>
</evidence>
<proteinExistence type="predicted"/>